<gene>
    <name evidence="1" type="ORF">DFH08DRAFT_827021</name>
</gene>
<evidence type="ECO:0000313" key="2">
    <source>
        <dbReference type="Proteomes" id="UP001218218"/>
    </source>
</evidence>
<comment type="caution">
    <text evidence="1">The sequence shown here is derived from an EMBL/GenBank/DDBJ whole genome shotgun (WGS) entry which is preliminary data.</text>
</comment>
<organism evidence="1 2">
    <name type="scientific">Mycena albidolilacea</name>
    <dbReference type="NCBI Taxonomy" id="1033008"/>
    <lineage>
        <taxon>Eukaryota</taxon>
        <taxon>Fungi</taxon>
        <taxon>Dikarya</taxon>
        <taxon>Basidiomycota</taxon>
        <taxon>Agaricomycotina</taxon>
        <taxon>Agaricomycetes</taxon>
        <taxon>Agaricomycetidae</taxon>
        <taxon>Agaricales</taxon>
        <taxon>Marasmiineae</taxon>
        <taxon>Mycenaceae</taxon>
        <taxon>Mycena</taxon>
    </lineage>
</organism>
<accession>A0AAD7E7L3</accession>
<name>A0AAD7E7L3_9AGAR</name>
<proteinExistence type="predicted"/>
<dbReference type="AlphaFoldDB" id="A0AAD7E7L3"/>
<dbReference type="EMBL" id="JARIHO010000122">
    <property type="protein sequence ID" value="KAJ7302023.1"/>
    <property type="molecule type" value="Genomic_DNA"/>
</dbReference>
<reference evidence="1" key="1">
    <citation type="submission" date="2023-03" db="EMBL/GenBank/DDBJ databases">
        <title>Massive genome expansion in bonnet fungi (Mycena s.s.) driven by repeated elements and novel gene families across ecological guilds.</title>
        <authorList>
            <consortium name="Lawrence Berkeley National Laboratory"/>
            <person name="Harder C.B."/>
            <person name="Miyauchi S."/>
            <person name="Viragh M."/>
            <person name="Kuo A."/>
            <person name="Thoen E."/>
            <person name="Andreopoulos B."/>
            <person name="Lu D."/>
            <person name="Skrede I."/>
            <person name="Drula E."/>
            <person name="Henrissat B."/>
            <person name="Morin E."/>
            <person name="Kohler A."/>
            <person name="Barry K."/>
            <person name="LaButti K."/>
            <person name="Morin E."/>
            <person name="Salamov A."/>
            <person name="Lipzen A."/>
            <person name="Mereny Z."/>
            <person name="Hegedus B."/>
            <person name="Baldrian P."/>
            <person name="Stursova M."/>
            <person name="Weitz H."/>
            <person name="Taylor A."/>
            <person name="Grigoriev I.V."/>
            <person name="Nagy L.G."/>
            <person name="Martin F."/>
            <person name="Kauserud H."/>
        </authorList>
    </citation>
    <scope>NUCLEOTIDE SEQUENCE</scope>
    <source>
        <strain evidence="1">CBHHK002</strain>
    </source>
</reference>
<dbReference type="Proteomes" id="UP001218218">
    <property type="component" value="Unassembled WGS sequence"/>
</dbReference>
<protein>
    <submittedName>
        <fullName evidence="1">Uncharacterized protein</fullName>
    </submittedName>
</protein>
<sequence length="464" mass="51563">MIKTEGSLSPELQGLVVLGEADLVPEFGIGWSVVFEGGGSGEVRDCARHHRTEGVRNFGVFSAQSTKSFSHVAKGEEGGVRWTGGQRKNPEFWMADEGKRNIATRYSNSVAHSSQRAGQPTEDAGVLVKKTERASGGAGGGQMDCRDDHLGCERGGQKQTDEYGKAGDGQMVCRNDHLCCERGGQNQTDKYDLRKDQCGSKQVAQRCVRIKQEGSAGKTVQGEFIDGGKSKGNAEKISICCHQNFDWITGSSPNGSTISWHQWYQKNNKNPDPEWPKGAISGDFYSRKMHFLPRASGQRNTMWVYSLCRKVIGILIRYPNNVIFPTATCLAQCAQKPAVISSTLRAKTASLAPLKPPETSRQHSRCARSHHQPAMIFGRITRRLALLRREAASLGRWRLASAFGIRDRFLFISLLPYYYLDVDRFCTVFEVRKRDNGPQSLTTSRVRLRVLNRVSYHIPGTTED</sequence>
<keyword evidence="2" id="KW-1185">Reference proteome</keyword>
<evidence type="ECO:0000313" key="1">
    <source>
        <dbReference type="EMBL" id="KAJ7302023.1"/>
    </source>
</evidence>